<proteinExistence type="predicted"/>
<reference evidence="2" key="1">
    <citation type="journal article" date="2023" name="Mol. Phylogenet. Evol.">
        <title>Genome-scale phylogeny and comparative genomics of the fungal order Sordariales.</title>
        <authorList>
            <person name="Hensen N."/>
            <person name="Bonometti L."/>
            <person name="Westerberg I."/>
            <person name="Brannstrom I.O."/>
            <person name="Guillou S."/>
            <person name="Cros-Aarteil S."/>
            <person name="Calhoun S."/>
            <person name="Haridas S."/>
            <person name="Kuo A."/>
            <person name="Mondo S."/>
            <person name="Pangilinan J."/>
            <person name="Riley R."/>
            <person name="LaButti K."/>
            <person name="Andreopoulos B."/>
            <person name="Lipzen A."/>
            <person name="Chen C."/>
            <person name="Yan M."/>
            <person name="Daum C."/>
            <person name="Ng V."/>
            <person name="Clum A."/>
            <person name="Steindorff A."/>
            <person name="Ohm R.A."/>
            <person name="Martin F."/>
            <person name="Silar P."/>
            <person name="Natvig D.O."/>
            <person name="Lalanne C."/>
            <person name="Gautier V."/>
            <person name="Ament-Velasquez S.L."/>
            <person name="Kruys A."/>
            <person name="Hutchinson M.I."/>
            <person name="Powell A.J."/>
            <person name="Barry K."/>
            <person name="Miller A.N."/>
            <person name="Grigoriev I.V."/>
            <person name="Debuchy R."/>
            <person name="Gladieux P."/>
            <person name="Hiltunen Thoren M."/>
            <person name="Johannesson H."/>
        </authorList>
    </citation>
    <scope>NUCLEOTIDE SEQUENCE</scope>
    <source>
        <strain evidence="2">CBS 232.78</strain>
    </source>
</reference>
<feature type="compositionally biased region" description="Basic residues" evidence="1">
    <location>
        <begin position="163"/>
        <end position="174"/>
    </location>
</feature>
<accession>A0AAE0U807</accession>
<evidence type="ECO:0000256" key="1">
    <source>
        <dbReference type="SAM" id="MobiDB-lite"/>
    </source>
</evidence>
<evidence type="ECO:0000313" key="2">
    <source>
        <dbReference type="EMBL" id="KAK3394386.1"/>
    </source>
</evidence>
<sequence>MANAPLKAPQISTADLSAFHELHFSQALTDSFASNFHLPRSAEAAEAAEAQSTSASHSAIAQGTFEGEYAEYDYEEEEDDGLGYYEDGVKRTLTDEQIAIFRHSELEALRRARVSSAPSPSPLSAAAPVAAHAAEAKEGAEDGELSEGEISPGTAPPAATIPKKQKKRKTRGRNKTGGEPPIDLRKRTWDIVDEGLATLDYGDEENDPHYGQGNASQRRRISYDD</sequence>
<organism evidence="2 3">
    <name type="scientific">Podospora didyma</name>
    <dbReference type="NCBI Taxonomy" id="330526"/>
    <lineage>
        <taxon>Eukaryota</taxon>
        <taxon>Fungi</taxon>
        <taxon>Dikarya</taxon>
        <taxon>Ascomycota</taxon>
        <taxon>Pezizomycotina</taxon>
        <taxon>Sordariomycetes</taxon>
        <taxon>Sordariomycetidae</taxon>
        <taxon>Sordariales</taxon>
        <taxon>Podosporaceae</taxon>
        <taxon>Podospora</taxon>
    </lineage>
</organism>
<dbReference type="PANTHER" id="PTHR40642:SF1">
    <property type="entry name" value="YALI0F31295P"/>
    <property type="match status" value="1"/>
</dbReference>
<protein>
    <submittedName>
        <fullName evidence="2">Uncharacterized protein</fullName>
    </submittedName>
</protein>
<dbReference type="InterPro" id="IPR024526">
    <property type="entry name" value="DUF3807"/>
</dbReference>
<feature type="region of interest" description="Disordered" evidence="1">
    <location>
        <begin position="112"/>
        <end position="225"/>
    </location>
</feature>
<dbReference type="EMBL" id="JAULSW010000001">
    <property type="protein sequence ID" value="KAK3394386.1"/>
    <property type="molecule type" value="Genomic_DNA"/>
</dbReference>
<name>A0AAE0U807_9PEZI</name>
<dbReference type="PANTHER" id="PTHR40642">
    <property type="entry name" value="YALI0F31295P"/>
    <property type="match status" value="1"/>
</dbReference>
<evidence type="ECO:0000313" key="3">
    <source>
        <dbReference type="Proteomes" id="UP001285441"/>
    </source>
</evidence>
<gene>
    <name evidence="2" type="ORF">B0H63DRAFT_517519</name>
</gene>
<dbReference type="Pfam" id="PF12720">
    <property type="entry name" value="DUF3807"/>
    <property type="match status" value="1"/>
</dbReference>
<dbReference type="Proteomes" id="UP001285441">
    <property type="component" value="Unassembled WGS sequence"/>
</dbReference>
<keyword evidence="3" id="KW-1185">Reference proteome</keyword>
<dbReference type="AlphaFoldDB" id="A0AAE0U807"/>
<comment type="caution">
    <text evidence="2">The sequence shown here is derived from an EMBL/GenBank/DDBJ whole genome shotgun (WGS) entry which is preliminary data.</text>
</comment>
<reference evidence="2" key="2">
    <citation type="submission" date="2023-06" db="EMBL/GenBank/DDBJ databases">
        <authorList>
            <consortium name="Lawrence Berkeley National Laboratory"/>
            <person name="Haridas S."/>
            <person name="Hensen N."/>
            <person name="Bonometti L."/>
            <person name="Westerberg I."/>
            <person name="Brannstrom I.O."/>
            <person name="Guillou S."/>
            <person name="Cros-Aarteil S."/>
            <person name="Calhoun S."/>
            <person name="Kuo A."/>
            <person name="Mondo S."/>
            <person name="Pangilinan J."/>
            <person name="Riley R."/>
            <person name="LaButti K."/>
            <person name="Andreopoulos B."/>
            <person name="Lipzen A."/>
            <person name="Chen C."/>
            <person name="Yanf M."/>
            <person name="Daum C."/>
            <person name="Ng V."/>
            <person name="Clum A."/>
            <person name="Steindorff A."/>
            <person name="Ohm R."/>
            <person name="Martin F."/>
            <person name="Silar P."/>
            <person name="Natvig D."/>
            <person name="Lalanne C."/>
            <person name="Gautier V."/>
            <person name="Ament-velasquez S.L."/>
            <person name="Kruys A."/>
            <person name="Hutchinson M.I."/>
            <person name="Powell A.J."/>
            <person name="Barry K."/>
            <person name="Miller A.N."/>
            <person name="Grigoriev I.V."/>
            <person name="Debuchy R."/>
            <person name="Gladieux P."/>
            <person name="Thoren M.H."/>
            <person name="Johannesson H."/>
        </authorList>
    </citation>
    <scope>NUCLEOTIDE SEQUENCE</scope>
    <source>
        <strain evidence="2">CBS 232.78</strain>
    </source>
</reference>
<feature type="compositionally biased region" description="Low complexity" evidence="1">
    <location>
        <begin position="114"/>
        <end position="133"/>
    </location>
</feature>